<proteinExistence type="predicted"/>
<keyword evidence="3" id="KW-1185">Reference proteome</keyword>
<dbReference type="RefSeq" id="WP_328277632.1">
    <property type="nucleotide sequence ID" value="NZ_JARTLD010000025.1"/>
</dbReference>
<evidence type="ECO:0000259" key="1">
    <source>
        <dbReference type="Pfam" id="PF08818"/>
    </source>
</evidence>
<dbReference type="Gene3D" id="3.90.1150.200">
    <property type="match status" value="1"/>
</dbReference>
<dbReference type="SUPFAM" id="SSF159888">
    <property type="entry name" value="YdhG-like"/>
    <property type="match status" value="1"/>
</dbReference>
<evidence type="ECO:0000313" key="3">
    <source>
        <dbReference type="Proteomes" id="UP001343257"/>
    </source>
</evidence>
<dbReference type="InterPro" id="IPR014922">
    <property type="entry name" value="YdhG-like"/>
</dbReference>
<dbReference type="Proteomes" id="UP001343257">
    <property type="component" value="Unassembled WGS sequence"/>
</dbReference>
<organism evidence="2 3">
    <name type="scientific">Paenibacillus chibensis</name>
    <dbReference type="NCBI Taxonomy" id="59846"/>
    <lineage>
        <taxon>Bacteria</taxon>
        <taxon>Bacillati</taxon>
        <taxon>Bacillota</taxon>
        <taxon>Bacilli</taxon>
        <taxon>Bacillales</taxon>
        <taxon>Paenibacillaceae</taxon>
        <taxon>Paenibacillus</taxon>
    </lineage>
</organism>
<name>A0ABU6PSC0_9BACL</name>
<gene>
    <name evidence="2" type="ORF">P9847_10710</name>
</gene>
<accession>A0ABU6PSC0</accession>
<feature type="domain" description="YdhG-like" evidence="1">
    <location>
        <begin position="23"/>
        <end position="113"/>
    </location>
</feature>
<comment type="caution">
    <text evidence="2">The sequence shown here is derived from an EMBL/GenBank/DDBJ whole genome shotgun (WGS) entry which is preliminary data.</text>
</comment>
<dbReference type="Pfam" id="PF08818">
    <property type="entry name" value="DUF1801"/>
    <property type="match status" value="1"/>
</dbReference>
<protein>
    <submittedName>
        <fullName evidence="2">DUF1801 domain-containing protein</fullName>
    </submittedName>
</protein>
<dbReference type="EMBL" id="JARTLD010000025">
    <property type="protein sequence ID" value="MED5017775.1"/>
    <property type="molecule type" value="Genomic_DNA"/>
</dbReference>
<evidence type="ECO:0000313" key="2">
    <source>
        <dbReference type="EMBL" id="MED5017775.1"/>
    </source>
</evidence>
<reference evidence="2 3" key="1">
    <citation type="submission" date="2023-03" db="EMBL/GenBank/DDBJ databases">
        <title>Bacillus Genome Sequencing.</title>
        <authorList>
            <person name="Dunlap C."/>
        </authorList>
    </citation>
    <scope>NUCLEOTIDE SEQUENCE [LARGE SCALE GENOMIC DNA]</scope>
    <source>
        <strain evidence="2 3">NRS-52</strain>
    </source>
</reference>
<sequence>MNDKKTVYGSIDEYIAAFPPDVRDILQTLRRVIQESAPEAKEKISYRMPTFELHGNLVHFAAFKHHIGFYPAPDGVEEFREEIKAYQTSKGTLQFPYDQPLPVELIRRIVAFRAERNIERAENKKKKMKQQKDKPTTL</sequence>